<keyword evidence="1" id="KW-0472">Membrane</keyword>
<feature type="transmembrane region" description="Helical" evidence="1">
    <location>
        <begin position="6"/>
        <end position="27"/>
    </location>
</feature>
<evidence type="ECO:0000313" key="3">
    <source>
        <dbReference type="Proteomes" id="UP000029518"/>
    </source>
</evidence>
<reference evidence="2" key="1">
    <citation type="submission" date="2014-08" db="EMBL/GenBank/DDBJ databases">
        <title>Comparative genomics of the Paenibacillus odorifer group.</title>
        <authorList>
            <person name="den Bakker H.C."/>
            <person name="Tsai Y.-C.Y.-C."/>
            <person name="Martin N."/>
            <person name="Korlach J."/>
            <person name="Wiedmann M."/>
        </authorList>
    </citation>
    <scope>NUCLEOTIDE SEQUENCE [LARGE SCALE GENOMIC DNA]</scope>
    <source>
        <strain evidence="2">DSM 13188</strain>
    </source>
</reference>
<keyword evidence="3" id="KW-1185">Reference proteome</keyword>
<dbReference type="OrthoDB" id="2619338at2"/>
<keyword evidence="1" id="KW-1133">Transmembrane helix</keyword>
<name>A0A089L7B4_PAEBO</name>
<dbReference type="HOGENOM" id="CLU_2047371_0_0_9"/>
<evidence type="ECO:0000256" key="1">
    <source>
        <dbReference type="SAM" id="Phobius"/>
    </source>
</evidence>
<dbReference type="EMBL" id="CP009285">
    <property type="protein sequence ID" value="AIQ56702.1"/>
    <property type="molecule type" value="Genomic_DNA"/>
</dbReference>
<dbReference type="Proteomes" id="UP000029518">
    <property type="component" value="Chromosome"/>
</dbReference>
<evidence type="ECO:0000313" key="2">
    <source>
        <dbReference type="EMBL" id="AIQ56702.1"/>
    </source>
</evidence>
<keyword evidence="1" id="KW-0812">Transmembrane</keyword>
<dbReference type="AlphaFoldDB" id="A0A089L7B4"/>
<protein>
    <submittedName>
        <fullName evidence="2">Uncharacterized protein</fullName>
    </submittedName>
</protein>
<dbReference type="RefSeq" id="WP_042211006.1">
    <property type="nucleotide sequence ID" value="NZ_CP009285.1"/>
</dbReference>
<proteinExistence type="predicted"/>
<sequence length="120" mass="13139">MRTATQFLLTLFAWIMFVIGGFTFLRLEADSNVQASRPEQPTVALAPYTGTGDLKKVSGEQLIGMIPQALEGDYILVIDGIVFNEETDLDAVDLRGVPGAAYELRVTRTNEMVTEISAAR</sequence>
<accession>A0A089L7B4</accession>
<dbReference type="KEGG" id="pbd:PBOR_06935"/>
<organism evidence="2 3">
    <name type="scientific">Paenibacillus borealis</name>
    <dbReference type="NCBI Taxonomy" id="160799"/>
    <lineage>
        <taxon>Bacteria</taxon>
        <taxon>Bacillati</taxon>
        <taxon>Bacillota</taxon>
        <taxon>Bacilli</taxon>
        <taxon>Bacillales</taxon>
        <taxon>Paenibacillaceae</taxon>
        <taxon>Paenibacillus</taxon>
    </lineage>
</organism>
<gene>
    <name evidence="2" type="ORF">PBOR_06935</name>
</gene>